<dbReference type="PRINTS" id="PR00449">
    <property type="entry name" value="RASTRNSFRMNG"/>
</dbReference>
<dbReference type="InterPro" id="IPR001806">
    <property type="entry name" value="Small_GTPase"/>
</dbReference>
<dbReference type="AlphaFoldDB" id="A0AAJ0CB61"/>
<dbReference type="GO" id="GO:0005525">
    <property type="term" value="F:GTP binding"/>
    <property type="evidence" value="ECO:0007669"/>
    <property type="project" value="InterPro"/>
</dbReference>
<accession>A0AAJ0CB61</accession>
<protein>
    <recommendedName>
        <fullName evidence="2">small monomeric GTPase</fullName>
        <ecNumber evidence="2">3.6.5.2</ecNumber>
    </recommendedName>
</protein>
<keyword evidence="6" id="KW-1185">Reference proteome</keyword>
<keyword evidence="3 5" id="KW-0378">Hydrolase</keyword>
<dbReference type="GeneID" id="85306016"/>
<dbReference type="SUPFAM" id="SSF52540">
    <property type="entry name" value="P-loop containing nucleoside triphosphate hydrolases"/>
    <property type="match status" value="1"/>
</dbReference>
<evidence type="ECO:0000313" key="6">
    <source>
        <dbReference type="Proteomes" id="UP001244011"/>
    </source>
</evidence>
<name>A0AAJ0CB61_9PEZI</name>
<dbReference type="Proteomes" id="UP001244011">
    <property type="component" value="Unassembled WGS sequence"/>
</dbReference>
<dbReference type="PROSITE" id="PS51421">
    <property type="entry name" value="RAS"/>
    <property type="match status" value="1"/>
</dbReference>
<evidence type="ECO:0000256" key="2">
    <source>
        <dbReference type="ARBA" id="ARBA00011984"/>
    </source>
</evidence>
<dbReference type="EC" id="3.6.5.2" evidence="2"/>
<dbReference type="RefSeq" id="XP_060287279.1">
    <property type="nucleotide sequence ID" value="XM_060422829.1"/>
</dbReference>
<evidence type="ECO:0000256" key="1">
    <source>
        <dbReference type="ARBA" id="ARBA00008344"/>
    </source>
</evidence>
<dbReference type="Pfam" id="PF00071">
    <property type="entry name" value="Ras"/>
    <property type="match status" value="1"/>
</dbReference>
<sequence length="279" mass="31055">MGSVIFTDEEARYIKAMLGWQDPILDNERRRSKLNGEADARMKQPVGEFRILVAGAKGVGKTSILTRFAEGTFRGEDEPPDPFYERGCRHRTEVDGQLFVIDALEMPSKHLSSNPMLEQALNITEGAVLVYDVADAGSLTLAKGLAEFVRDTVGSREYVLMLVGNKSDVDDEDRAVSWSQASKTAAALKLTGSTCSFMEVSAKTGENVANLFPVLGKEVLRLKWLGQQRVEQDRSEKMLKQGRLEKKSRQNGPVPLKRKMGLWKSLTTPFFRRQDKAAA</sequence>
<comment type="caution">
    <text evidence="5">The sequence shown here is derived from an EMBL/GenBank/DDBJ whole genome shotgun (WGS) entry which is preliminary data.</text>
</comment>
<dbReference type="InterPro" id="IPR051065">
    <property type="entry name" value="Ras-related_GTPase"/>
</dbReference>
<comment type="similarity">
    <text evidence="1">Belongs to the small GTPase superfamily. Ras family.</text>
</comment>
<gene>
    <name evidence="5" type="ORF">QBC33DRAFT_229309</name>
</gene>
<evidence type="ECO:0000256" key="3">
    <source>
        <dbReference type="ARBA" id="ARBA00022801"/>
    </source>
</evidence>
<dbReference type="SMART" id="SM00175">
    <property type="entry name" value="RAB"/>
    <property type="match status" value="1"/>
</dbReference>
<dbReference type="Gene3D" id="3.40.50.300">
    <property type="entry name" value="P-loop containing nucleotide triphosphate hydrolases"/>
    <property type="match status" value="1"/>
</dbReference>
<dbReference type="SMART" id="SM00173">
    <property type="entry name" value="RAS"/>
    <property type="match status" value="1"/>
</dbReference>
<dbReference type="PROSITE" id="PS51419">
    <property type="entry name" value="RAB"/>
    <property type="match status" value="1"/>
</dbReference>
<organism evidence="5 6">
    <name type="scientific">Phialemonium atrogriseum</name>
    <dbReference type="NCBI Taxonomy" id="1093897"/>
    <lineage>
        <taxon>Eukaryota</taxon>
        <taxon>Fungi</taxon>
        <taxon>Dikarya</taxon>
        <taxon>Ascomycota</taxon>
        <taxon>Pezizomycotina</taxon>
        <taxon>Sordariomycetes</taxon>
        <taxon>Sordariomycetidae</taxon>
        <taxon>Cephalothecales</taxon>
        <taxon>Cephalothecaceae</taxon>
        <taxon>Phialemonium</taxon>
    </lineage>
</organism>
<dbReference type="InterPro" id="IPR027417">
    <property type="entry name" value="P-loop_NTPase"/>
</dbReference>
<reference evidence="5" key="1">
    <citation type="submission" date="2023-06" db="EMBL/GenBank/DDBJ databases">
        <title>Genome-scale phylogeny and comparative genomics of the fungal order Sordariales.</title>
        <authorList>
            <consortium name="Lawrence Berkeley National Laboratory"/>
            <person name="Hensen N."/>
            <person name="Bonometti L."/>
            <person name="Westerberg I."/>
            <person name="Brannstrom I.O."/>
            <person name="Guillou S."/>
            <person name="Cros-Aarteil S."/>
            <person name="Calhoun S."/>
            <person name="Haridas S."/>
            <person name="Kuo A."/>
            <person name="Mondo S."/>
            <person name="Pangilinan J."/>
            <person name="Riley R."/>
            <person name="Labutti K."/>
            <person name="Andreopoulos B."/>
            <person name="Lipzen A."/>
            <person name="Chen C."/>
            <person name="Yanf M."/>
            <person name="Daum C."/>
            <person name="Ng V."/>
            <person name="Clum A."/>
            <person name="Steindorff A."/>
            <person name="Ohm R."/>
            <person name="Martin F."/>
            <person name="Silar P."/>
            <person name="Natvig D."/>
            <person name="Lalanne C."/>
            <person name="Gautier V."/>
            <person name="Ament-Velasquez S.L."/>
            <person name="Kruys A."/>
            <person name="Hutchinson M.I."/>
            <person name="Powell A.J."/>
            <person name="Barry K."/>
            <person name="Miller A.N."/>
            <person name="Grigoriev I.V."/>
            <person name="Debuchy R."/>
            <person name="Gladieux P."/>
            <person name="Thoren M.H."/>
            <person name="Johannesson H."/>
        </authorList>
    </citation>
    <scope>NUCLEOTIDE SEQUENCE</scope>
    <source>
        <strain evidence="5">8032-3</strain>
    </source>
</reference>
<dbReference type="PANTHER" id="PTHR45704">
    <property type="entry name" value="RAS-LIKE FAMILY MEMBER 11"/>
    <property type="match status" value="1"/>
</dbReference>
<proteinExistence type="inferred from homology"/>
<evidence type="ECO:0000256" key="4">
    <source>
        <dbReference type="ARBA" id="ARBA00048098"/>
    </source>
</evidence>
<evidence type="ECO:0000313" key="5">
    <source>
        <dbReference type="EMBL" id="KAK1771066.1"/>
    </source>
</evidence>
<dbReference type="GO" id="GO:0003925">
    <property type="term" value="F:G protein activity"/>
    <property type="evidence" value="ECO:0007669"/>
    <property type="project" value="UniProtKB-EC"/>
</dbReference>
<comment type="catalytic activity">
    <reaction evidence="4">
        <text>GTP + H2O = GDP + phosphate + H(+)</text>
        <dbReference type="Rhea" id="RHEA:19669"/>
        <dbReference type="ChEBI" id="CHEBI:15377"/>
        <dbReference type="ChEBI" id="CHEBI:15378"/>
        <dbReference type="ChEBI" id="CHEBI:37565"/>
        <dbReference type="ChEBI" id="CHEBI:43474"/>
        <dbReference type="ChEBI" id="CHEBI:58189"/>
        <dbReference type="EC" id="3.6.5.2"/>
    </reaction>
</comment>
<dbReference type="EMBL" id="MU838999">
    <property type="protein sequence ID" value="KAK1771066.1"/>
    <property type="molecule type" value="Genomic_DNA"/>
</dbReference>